<proteinExistence type="predicted"/>
<dbReference type="Gene3D" id="3.40.50.1820">
    <property type="entry name" value="alpha/beta hydrolase"/>
    <property type="match status" value="1"/>
</dbReference>
<evidence type="ECO:0000313" key="2">
    <source>
        <dbReference type="EMBL" id="KMQ70709.1"/>
    </source>
</evidence>
<dbReference type="PANTHER" id="PTHR48098:SF6">
    <property type="entry name" value="FERRI-BACILLIBACTIN ESTERASE BESA"/>
    <property type="match status" value="1"/>
</dbReference>
<evidence type="ECO:0000313" key="3">
    <source>
        <dbReference type="Proteomes" id="UP000035900"/>
    </source>
</evidence>
<comment type="caution">
    <text evidence="2">The sequence shown here is derived from an EMBL/GenBank/DDBJ whole genome shotgun (WGS) entry which is preliminary data.</text>
</comment>
<dbReference type="InterPro" id="IPR029058">
    <property type="entry name" value="AB_hydrolase_fold"/>
</dbReference>
<dbReference type="AlphaFoldDB" id="A0A0J7IY36"/>
<dbReference type="PATRIC" id="fig|1304281.5.peg.2225"/>
<dbReference type="RefSeq" id="WP_048499970.1">
    <property type="nucleotide sequence ID" value="NZ_LFNG01000013.1"/>
</dbReference>
<dbReference type="OrthoDB" id="9784036at2"/>
<reference evidence="2 3" key="1">
    <citation type="journal article" date="2004" name="Int. J. Syst. Evol. Microbiol.">
        <title>Kaistella koreensis gen. nov., sp. nov., a novel member of the Chryseobacterium-Bergeyella-Riemerella branch.</title>
        <authorList>
            <person name="Kim M.K."/>
            <person name="Im W.T."/>
            <person name="Shin Y.K."/>
            <person name="Lim J.H."/>
            <person name="Kim S.H."/>
            <person name="Lee B.C."/>
            <person name="Park M.Y."/>
            <person name="Lee K.Y."/>
            <person name="Lee S.T."/>
        </authorList>
    </citation>
    <scope>NUCLEOTIDE SEQUENCE [LARGE SCALE GENOMIC DNA]</scope>
    <source>
        <strain evidence="2 3">CCUG 49689</strain>
    </source>
</reference>
<feature type="chain" id="PRO_5005289494" evidence="1">
    <location>
        <begin position="22"/>
        <end position="273"/>
    </location>
</feature>
<gene>
    <name evidence="2" type="ORF">ACM44_10325</name>
</gene>
<dbReference type="InterPro" id="IPR000801">
    <property type="entry name" value="Esterase-like"/>
</dbReference>
<dbReference type="Pfam" id="PF00756">
    <property type="entry name" value="Esterase"/>
    <property type="match status" value="1"/>
</dbReference>
<dbReference type="SUPFAM" id="SSF53474">
    <property type="entry name" value="alpha/beta-Hydrolases"/>
    <property type="match status" value="1"/>
</dbReference>
<sequence length="273" mass="31042">MKNLSYCLLLIFLILGGNGFAQNKDAVLDHDTFPVFSKNVAEKRTINVWTPPEYGQSKDSLAVLYMPDGGIQEDFPHVANTVAELIRSKKIQPIILVGIENTQRRRDLTGFTAVESDKKIAPVVGGSEKFLAFIKDELIPHINKHYRTTKQKAIIGESAAGLFVVETFLNRPDIFDDYIAIDPSLWWNNHFLVKNAKELLVKLPETERKFWFAGSAAIDILPHTQELADILKSENLPHLKWNYSPEKNEKHNTIFRATKEKALIWTFGLNNVQ</sequence>
<keyword evidence="1" id="KW-0732">Signal</keyword>
<feature type="signal peptide" evidence="1">
    <location>
        <begin position="1"/>
        <end position="21"/>
    </location>
</feature>
<name>A0A0J7IY36_9FLAO</name>
<keyword evidence="3" id="KW-1185">Reference proteome</keyword>
<dbReference type="InterPro" id="IPR050583">
    <property type="entry name" value="Mycobacterial_A85_antigen"/>
</dbReference>
<protein>
    <submittedName>
        <fullName evidence="2">Esterase</fullName>
    </submittedName>
</protein>
<evidence type="ECO:0000256" key="1">
    <source>
        <dbReference type="SAM" id="SignalP"/>
    </source>
</evidence>
<dbReference type="STRING" id="1304281.ACM44_10325"/>
<dbReference type="PANTHER" id="PTHR48098">
    <property type="entry name" value="ENTEROCHELIN ESTERASE-RELATED"/>
    <property type="match status" value="1"/>
</dbReference>
<dbReference type="Proteomes" id="UP000035900">
    <property type="component" value="Unassembled WGS sequence"/>
</dbReference>
<organism evidence="2 3">
    <name type="scientific">Chryseobacterium koreense CCUG 49689</name>
    <dbReference type="NCBI Taxonomy" id="1304281"/>
    <lineage>
        <taxon>Bacteria</taxon>
        <taxon>Pseudomonadati</taxon>
        <taxon>Bacteroidota</taxon>
        <taxon>Flavobacteriia</taxon>
        <taxon>Flavobacteriales</taxon>
        <taxon>Weeksellaceae</taxon>
        <taxon>Chryseobacterium group</taxon>
        <taxon>Chryseobacterium</taxon>
    </lineage>
</organism>
<accession>A0A0J7IY36</accession>
<dbReference type="EMBL" id="LFNG01000013">
    <property type="protein sequence ID" value="KMQ70709.1"/>
    <property type="molecule type" value="Genomic_DNA"/>
</dbReference>